<keyword evidence="4" id="KW-0805">Transcription regulation</keyword>
<dbReference type="CDD" id="cd12148">
    <property type="entry name" value="fungal_TF_MHR"/>
    <property type="match status" value="1"/>
</dbReference>
<dbReference type="PROSITE" id="PS50048">
    <property type="entry name" value="ZN2_CY6_FUNGAL_2"/>
    <property type="match status" value="1"/>
</dbReference>
<dbReference type="GO" id="GO:0000976">
    <property type="term" value="F:transcription cis-regulatory region binding"/>
    <property type="evidence" value="ECO:0007669"/>
    <property type="project" value="TreeGrafter"/>
</dbReference>
<keyword evidence="8" id="KW-0175">Coiled coil</keyword>
<dbReference type="InterPro" id="IPR036864">
    <property type="entry name" value="Zn2-C6_fun-type_DNA-bd_sf"/>
</dbReference>
<feature type="compositionally biased region" description="Low complexity" evidence="9">
    <location>
        <begin position="911"/>
        <end position="943"/>
    </location>
</feature>
<organism evidence="11 12">
    <name type="scientific">Curvularia clavata</name>
    <dbReference type="NCBI Taxonomy" id="95742"/>
    <lineage>
        <taxon>Eukaryota</taxon>
        <taxon>Fungi</taxon>
        <taxon>Dikarya</taxon>
        <taxon>Ascomycota</taxon>
        <taxon>Pezizomycotina</taxon>
        <taxon>Dothideomycetes</taxon>
        <taxon>Pleosporomycetidae</taxon>
        <taxon>Pleosporales</taxon>
        <taxon>Pleosporineae</taxon>
        <taxon>Pleosporaceae</taxon>
        <taxon>Curvularia</taxon>
    </lineage>
</organism>
<feature type="coiled-coil region" evidence="8">
    <location>
        <begin position="290"/>
        <end position="317"/>
    </location>
</feature>
<feature type="domain" description="Zn(2)-C6 fungal-type" evidence="10">
    <location>
        <begin position="250"/>
        <end position="282"/>
    </location>
</feature>
<dbReference type="InterPro" id="IPR051089">
    <property type="entry name" value="prtT"/>
</dbReference>
<dbReference type="SUPFAM" id="SSF54285">
    <property type="entry name" value="MoaD/ThiS"/>
    <property type="match status" value="1"/>
</dbReference>
<dbReference type="AlphaFoldDB" id="A0A9Q8Z5V0"/>
<dbReference type="InterPro" id="IPR007219">
    <property type="entry name" value="XnlR_reg_dom"/>
</dbReference>
<dbReference type="InterPro" id="IPR003749">
    <property type="entry name" value="ThiS/MoaD-like"/>
</dbReference>
<evidence type="ECO:0000256" key="3">
    <source>
        <dbReference type="ARBA" id="ARBA00022833"/>
    </source>
</evidence>
<evidence type="ECO:0000256" key="6">
    <source>
        <dbReference type="ARBA" id="ARBA00023163"/>
    </source>
</evidence>
<protein>
    <submittedName>
        <fullName evidence="11">C6 zinc finger domain-containing protein</fullName>
    </submittedName>
</protein>
<feature type="compositionally biased region" description="Low complexity" evidence="9">
    <location>
        <begin position="175"/>
        <end position="198"/>
    </location>
</feature>
<dbReference type="EMBL" id="CP089275">
    <property type="protein sequence ID" value="USP76230.1"/>
    <property type="molecule type" value="Genomic_DNA"/>
</dbReference>
<dbReference type="GO" id="GO:0005634">
    <property type="term" value="C:nucleus"/>
    <property type="evidence" value="ECO:0007669"/>
    <property type="project" value="UniProtKB-SubCell"/>
</dbReference>
<dbReference type="Pfam" id="PF04082">
    <property type="entry name" value="Fungal_trans"/>
    <property type="match status" value="1"/>
</dbReference>
<gene>
    <name evidence="11" type="ORF">yc1106_03504</name>
</gene>
<dbReference type="SMART" id="SM00066">
    <property type="entry name" value="GAL4"/>
    <property type="match status" value="1"/>
</dbReference>
<keyword evidence="7" id="KW-0539">Nucleus</keyword>
<keyword evidence="5" id="KW-0238">DNA-binding</keyword>
<evidence type="ECO:0000259" key="10">
    <source>
        <dbReference type="PROSITE" id="PS50048"/>
    </source>
</evidence>
<dbReference type="GO" id="GO:0001216">
    <property type="term" value="F:DNA-binding transcription activator activity"/>
    <property type="evidence" value="ECO:0007669"/>
    <property type="project" value="UniProtKB-ARBA"/>
</dbReference>
<dbReference type="OrthoDB" id="8062037at2759"/>
<dbReference type="PANTHER" id="PTHR31845:SF39">
    <property type="entry name" value="TRANSCRIPTION FACTOR PBCR-RELATED"/>
    <property type="match status" value="1"/>
</dbReference>
<keyword evidence="12" id="KW-1185">Reference proteome</keyword>
<feature type="compositionally biased region" description="Acidic residues" evidence="9">
    <location>
        <begin position="217"/>
        <end position="228"/>
    </location>
</feature>
<dbReference type="InterPro" id="IPR012675">
    <property type="entry name" value="Beta-grasp_dom_sf"/>
</dbReference>
<evidence type="ECO:0000313" key="12">
    <source>
        <dbReference type="Proteomes" id="UP001056012"/>
    </source>
</evidence>
<keyword evidence="6" id="KW-0804">Transcription</keyword>
<accession>A0A9Q8Z5V0</accession>
<keyword evidence="2" id="KW-0479">Metal-binding</keyword>
<comment type="subcellular location">
    <subcellularLocation>
        <location evidence="1">Nucleus</location>
    </subcellularLocation>
</comment>
<dbReference type="GO" id="GO:0006351">
    <property type="term" value="P:DNA-templated transcription"/>
    <property type="evidence" value="ECO:0007669"/>
    <property type="project" value="InterPro"/>
</dbReference>
<sequence>MAPGKAPAGHFSILYFAAASTFTGKTSEYLAAPVQAGKLFALLEERYPGINEKVLSSCALTINMEYVDINEEDADQQVSEGDEVAIIPPRKCTGFSHLSLFRGAIHHGRSGAIRPPTPISKQTSNARVMQMADQSQIDPRLFASASSVPPRNQQLYASAPQQNTAHPYYLPSPTAQHHAQSQAQQPPQLSHLSQSAPLGTILDPTLEQTSPAGPEGEHDDDEHEDEGDHDGVHGTPGSAKSPADLKRPRACDSCRGLKVRCDQERPDLPCRRCAKAGRPCITTPPTRKRQKKADSRVAELERKIDALTATLHAQKAGAPDIRHHGGFPQHEGTPNIAMSLPPEGTYRLGTLEHDWSNTAAGRYPDIPPGYGPAQSIQRGHDLKRRRVDDGHASIPEDMDAIHRDLAEHPEMKRSGKNKIHADHSHINPLIDSLMSPDAAERVFMRYVNDIYPHFPAVPFPQGTTAREIREKKPLLFLSILAGSSHGSTEQLVSQDTQRELTKLLKDQLADIIWRNGEKSLEIVQALHIAVLWYRPPLHFEQHNFYMMVNCAAVMALDLGLGRKATPNVMKLSVGPFKRYHPDSNSVEARRTFLVCYYLCMSITMVLRRPILLRWTNYMAESVRILETSPEALPSDKLLCQQVKLAHIGEKISVEFCMDDPSVEVAISDPKVIYALKIFENELNGLREENNKLGNVDPTLRLGEHVTNLYLHEIALHQNQGSADLQPPFTSDAISSPLTPGTKKDAPVGPAHIGALGDCLTATHGILDTILGIELDILLTLPVIFCVRAIYAIVCLMKMWVSVTSCGEVGSIIKKEDLQIEAYTEQLVSMFNAIVSRDAQSPHGKFYFVAKRLQERFAHIKAGASKEAQPDAEYESRQDSNQTPNSSAHQSSAKQTPLHLLSEVAMGSSNNAAQQQQQTQAQSRSQQQAQAALQAHAQHSQQAMQSNWYPNMAAQPTADMMGLGAQVPFDINFDFTQFDLGTGSDADLSALFIPDSMAMWSYAADPNMQGYTGF</sequence>
<dbReference type="FunFam" id="4.10.240.10:FF:000003">
    <property type="entry name" value="C6 transcription factor (Leu3)"/>
    <property type="match status" value="1"/>
</dbReference>
<dbReference type="Pfam" id="PF02597">
    <property type="entry name" value="ThiS"/>
    <property type="match status" value="1"/>
</dbReference>
<evidence type="ECO:0000256" key="1">
    <source>
        <dbReference type="ARBA" id="ARBA00004123"/>
    </source>
</evidence>
<name>A0A9Q8Z5V0_CURCL</name>
<evidence type="ECO:0000256" key="5">
    <source>
        <dbReference type="ARBA" id="ARBA00023125"/>
    </source>
</evidence>
<feature type="compositionally biased region" description="Polar residues" evidence="9">
    <location>
        <begin position="119"/>
        <end position="131"/>
    </location>
</feature>
<feature type="region of interest" description="Disordered" evidence="9">
    <location>
        <begin position="164"/>
        <end position="249"/>
    </location>
</feature>
<dbReference type="PROSITE" id="PS00463">
    <property type="entry name" value="ZN2_CY6_FUNGAL_1"/>
    <property type="match status" value="1"/>
</dbReference>
<feature type="region of interest" description="Disordered" evidence="9">
    <location>
        <begin position="107"/>
        <end position="131"/>
    </location>
</feature>
<evidence type="ECO:0000256" key="9">
    <source>
        <dbReference type="SAM" id="MobiDB-lite"/>
    </source>
</evidence>
<dbReference type="Gene3D" id="3.10.20.30">
    <property type="match status" value="1"/>
</dbReference>
<evidence type="ECO:0000313" key="11">
    <source>
        <dbReference type="EMBL" id="USP76230.1"/>
    </source>
</evidence>
<keyword evidence="3" id="KW-0862">Zinc</keyword>
<feature type="region of interest" description="Disordered" evidence="9">
    <location>
        <begin position="861"/>
        <end position="894"/>
    </location>
</feature>
<reference evidence="11" key="1">
    <citation type="submission" date="2021-12" db="EMBL/GenBank/DDBJ databases">
        <title>Curvularia clavata genome.</title>
        <authorList>
            <person name="Cao Y."/>
        </authorList>
    </citation>
    <scope>NUCLEOTIDE SEQUENCE</scope>
    <source>
        <strain evidence="11">Yc1106</strain>
    </source>
</reference>
<dbReference type="PANTHER" id="PTHR31845">
    <property type="entry name" value="FINGER DOMAIN PROTEIN, PUTATIVE-RELATED"/>
    <property type="match status" value="1"/>
</dbReference>
<feature type="compositionally biased region" description="Polar residues" evidence="9">
    <location>
        <begin position="878"/>
        <end position="894"/>
    </location>
</feature>
<dbReference type="Gene3D" id="4.10.240.10">
    <property type="entry name" value="Zn(2)-C6 fungal-type DNA-binding domain"/>
    <property type="match status" value="1"/>
</dbReference>
<dbReference type="GO" id="GO:0000981">
    <property type="term" value="F:DNA-binding transcription factor activity, RNA polymerase II-specific"/>
    <property type="evidence" value="ECO:0007669"/>
    <property type="project" value="InterPro"/>
</dbReference>
<evidence type="ECO:0000256" key="2">
    <source>
        <dbReference type="ARBA" id="ARBA00022723"/>
    </source>
</evidence>
<dbReference type="CDD" id="cd00754">
    <property type="entry name" value="Ubl_MoaD"/>
    <property type="match status" value="1"/>
</dbReference>
<dbReference type="GO" id="GO:0008270">
    <property type="term" value="F:zinc ion binding"/>
    <property type="evidence" value="ECO:0007669"/>
    <property type="project" value="InterPro"/>
</dbReference>
<dbReference type="InterPro" id="IPR001138">
    <property type="entry name" value="Zn2Cys6_DnaBD"/>
</dbReference>
<evidence type="ECO:0000256" key="8">
    <source>
        <dbReference type="SAM" id="Coils"/>
    </source>
</evidence>
<evidence type="ECO:0000256" key="4">
    <source>
        <dbReference type="ARBA" id="ARBA00023015"/>
    </source>
</evidence>
<dbReference type="Proteomes" id="UP001056012">
    <property type="component" value="Chromosome 2"/>
</dbReference>
<dbReference type="InterPro" id="IPR016155">
    <property type="entry name" value="Mopterin_synth/thiamin_S_b"/>
</dbReference>
<dbReference type="Pfam" id="PF00172">
    <property type="entry name" value="Zn_clus"/>
    <property type="match status" value="1"/>
</dbReference>
<feature type="region of interest" description="Disordered" evidence="9">
    <location>
        <begin position="907"/>
        <end position="943"/>
    </location>
</feature>
<evidence type="ECO:0000256" key="7">
    <source>
        <dbReference type="ARBA" id="ARBA00023242"/>
    </source>
</evidence>
<dbReference type="SUPFAM" id="SSF57701">
    <property type="entry name" value="Zn2/Cys6 DNA-binding domain"/>
    <property type="match status" value="1"/>
</dbReference>
<dbReference type="CDD" id="cd00067">
    <property type="entry name" value="GAL4"/>
    <property type="match status" value="1"/>
</dbReference>
<proteinExistence type="predicted"/>
<dbReference type="VEuPathDB" id="FungiDB:yc1106_03504"/>